<dbReference type="PANTHER" id="PTHR35097">
    <property type="entry name" value="GDSL ESTERASE/LIPASE"/>
    <property type="match status" value="1"/>
</dbReference>
<dbReference type="Proteomes" id="UP000655225">
    <property type="component" value="Unassembled WGS sequence"/>
</dbReference>
<dbReference type="EMBL" id="JABCRI010000024">
    <property type="protein sequence ID" value="KAF8377798.1"/>
    <property type="molecule type" value="Genomic_DNA"/>
</dbReference>
<evidence type="ECO:0000313" key="1">
    <source>
        <dbReference type="EMBL" id="KAF8377798.1"/>
    </source>
</evidence>
<sequence length="451" mass="49573">MEPVAAVVDKLKGFAKSSEEFVKGVIYNRENSARRNPNAKAEEIGSNKLYDGALQLFPLYDFQIEILKRLQREAFSDLMKLRDRQDKVERMIFSFKSLKGSPFQEASTHIRGEVNVTGALLLVDNIDQQNCDTLSRAGIRTGIDSRFTFETTIRQKDTLVAEFVASQNGQGYLGDVSGSPLSLAKVTYLANVSDWFSAVAIPVGAQCKDVGISQNSSQQGRGLTNISSFWPPILNQCHGGAVGLMVRRSNVAASLAEFVTGLRAQPGSVGIRHCFSTFGQVICQLSKGTKLTILGLHQMSKTSSQQISLSVLTIPVGILKRNRSPDTSIESSSPPIIRNTEENISVGSIALMLESELDESTRLGGWIEMHKSNPKHLQWAVTMSDSPEDEVGWGLSLGGIIQGPSNWDHFQVEAFLKFNMGKRFSLQPGLVYVMDGTTRIPALMFRSSWSM</sequence>
<accession>A0A834Y8Z2</accession>
<dbReference type="AlphaFoldDB" id="A0A834Y8Z2"/>
<reference evidence="1 2" key="1">
    <citation type="submission" date="2020-04" db="EMBL/GenBank/DDBJ databases">
        <title>Plant Genome Project.</title>
        <authorList>
            <person name="Zhang R.-G."/>
        </authorList>
    </citation>
    <scope>NUCLEOTIDE SEQUENCE [LARGE SCALE GENOMIC DNA]</scope>
    <source>
        <strain evidence="1">YNK0</strain>
        <tissue evidence="1">Leaf</tissue>
    </source>
</reference>
<proteinExistence type="predicted"/>
<dbReference type="PANTHER" id="PTHR35097:SF1">
    <property type="entry name" value="GDSL ESTERASE_LIPASE"/>
    <property type="match status" value="1"/>
</dbReference>
<dbReference type="OMA" id="TKIGGWI"/>
<gene>
    <name evidence="1" type="ORF">HHK36_031183</name>
</gene>
<organism evidence="1 2">
    <name type="scientific">Tetracentron sinense</name>
    <name type="common">Spur-leaf</name>
    <dbReference type="NCBI Taxonomy" id="13715"/>
    <lineage>
        <taxon>Eukaryota</taxon>
        <taxon>Viridiplantae</taxon>
        <taxon>Streptophyta</taxon>
        <taxon>Embryophyta</taxon>
        <taxon>Tracheophyta</taxon>
        <taxon>Spermatophyta</taxon>
        <taxon>Magnoliopsida</taxon>
        <taxon>Trochodendrales</taxon>
        <taxon>Trochodendraceae</taxon>
        <taxon>Tetracentron</taxon>
    </lineage>
</organism>
<name>A0A834Y8Z2_TETSI</name>
<evidence type="ECO:0000313" key="2">
    <source>
        <dbReference type="Proteomes" id="UP000655225"/>
    </source>
</evidence>
<keyword evidence="2" id="KW-1185">Reference proteome</keyword>
<dbReference type="OrthoDB" id="2017825at2759"/>
<comment type="caution">
    <text evidence="1">The sequence shown here is derived from an EMBL/GenBank/DDBJ whole genome shotgun (WGS) entry which is preliminary data.</text>
</comment>
<protein>
    <submittedName>
        <fullName evidence="1">Uncharacterized protein</fullName>
    </submittedName>
</protein>